<dbReference type="eggNOG" id="ENOG502R2PK">
    <property type="taxonomic scope" value="Eukaryota"/>
</dbReference>
<evidence type="ECO:0000313" key="12">
    <source>
        <dbReference type="EMBL" id="EAR93493.1"/>
    </source>
</evidence>
<dbReference type="PANTHER" id="PTHR31539">
    <property type="entry name" value="CENTROSOMAL PROTEIN OF 19K CEP19"/>
    <property type="match status" value="1"/>
</dbReference>
<proteinExistence type="inferred from homology"/>
<keyword evidence="13" id="KW-1185">Reference proteome</keyword>
<dbReference type="InParanoid" id="Q23AJ9"/>
<feature type="region of interest" description="Disordered" evidence="11">
    <location>
        <begin position="324"/>
        <end position="366"/>
    </location>
</feature>
<evidence type="ECO:0000256" key="9">
    <source>
        <dbReference type="ARBA" id="ARBA00023212"/>
    </source>
</evidence>
<dbReference type="STRING" id="312017.Q23AJ9"/>
<feature type="region of interest" description="Disordered" evidence="11">
    <location>
        <begin position="1"/>
        <end position="122"/>
    </location>
</feature>
<dbReference type="GO" id="GO:0034454">
    <property type="term" value="P:microtubule anchoring at centrosome"/>
    <property type="evidence" value="ECO:0007669"/>
    <property type="project" value="TreeGrafter"/>
</dbReference>
<feature type="region of interest" description="Disordered" evidence="11">
    <location>
        <begin position="402"/>
        <end position="424"/>
    </location>
</feature>
<feature type="compositionally biased region" description="Low complexity" evidence="11">
    <location>
        <begin position="246"/>
        <end position="287"/>
    </location>
</feature>
<evidence type="ECO:0000256" key="5">
    <source>
        <dbReference type="ARBA" id="ARBA00022015"/>
    </source>
</evidence>
<gene>
    <name evidence="12" type="ORF">TTHERM_00424610</name>
</gene>
<protein>
    <recommendedName>
        <fullName evidence="5">Centrosomal protein of 19 kDa</fullName>
    </recommendedName>
</protein>
<dbReference type="RefSeq" id="XP_001013738.1">
    <property type="nucleotide sequence ID" value="XM_001013738.3"/>
</dbReference>
<reference evidence="13" key="1">
    <citation type="journal article" date="2006" name="PLoS Biol.">
        <title>Macronuclear genome sequence of the ciliate Tetrahymena thermophila, a model eukaryote.</title>
        <authorList>
            <person name="Eisen J.A."/>
            <person name="Coyne R.S."/>
            <person name="Wu M."/>
            <person name="Wu D."/>
            <person name="Thiagarajan M."/>
            <person name="Wortman J.R."/>
            <person name="Badger J.H."/>
            <person name="Ren Q."/>
            <person name="Amedeo P."/>
            <person name="Jones K.M."/>
            <person name="Tallon L.J."/>
            <person name="Delcher A.L."/>
            <person name="Salzberg S.L."/>
            <person name="Silva J.C."/>
            <person name="Haas B.J."/>
            <person name="Majoros W.H."/>
            <person name="Farzad M."/>
            <person name="Carlton J.M."/>
            <person name="Smith R.K. Jr."/>
            <person name="Garg J."/>
            <person name="Pearlman R.E."/>
            <person name="Karrer K.M."/>
            <person name="Sun L."/>
            <person name="Manning G."/>
            <person name="Elde N.C."/>
            <person name="Turkewitz A.P."/>
            <person name="Asai D.J."/>
            <person name="Wilkes D.E."/>
            <person name="Wang Y."/>
            <person name="Cai H."/>
            <person name="Collins K."/>
            <person name="Stewart B.A."/>
            <person name="Lee S.R."/>
            <person name="Wilamowska K."/>
            <person name="Weinberg Z."/>
            <person name="Ruzzo W.L."/>
            <person name="Wloga D."/>
            <person name="Gaertig J."/>
            <person name="Frankel J."/>
            <person name="Tsao C.-C."/>
            <person name="Gorovsky M.A."/>
            <person name="Keeling P.J."/>
            <person name="Waller R.F."/>
            <person name="Patron N.J."/>
            <person name="Cherry J.M."/>
            <person name="Stover N.A."/>
            <person name="Krieger C.J."/>
            <person name="del Toro C."/>
            <person name="Ryder H.F."/>
            <person name="Williamson S.C."/>
            <person name="Barbeau R.A."/>
            <person name="Hamilton E.P."/>
            <person name="Orias E."/>
        </authorList>
    </citation>
    <scope>NUCLEOTIDE SEQUENCE [LARGE SCALE GENOMIC DNA]</scope>
    <source>
        <strain evidence="13">SB210</strain>
    </source>
</reference>
<sequence length="424" mass="46611">MYNFSIGGNKNDPYNFSIGGSSSSEPKKGFGLTGSLSKNGGLTGGLSSVLTTSQTKKASSSYTSGFGGGFGETKSIQEASKSTQAASSKSTTSKQTAAAAANTTTTTKQPKTQASKKGAKTKFGKEIIPKRFGLLYDPPTITLEYLDPNSGNLYHHKMKLKKLQQDTDVKDAIEYLRIKHETYLNDDSITDDQLKSLVQRLQKRMSSGNKSSAKTAKPSQAKVEKPKEPPKKSNSLAPLTGNDFKGASSGIRGASTSSTTASSLLTGSSQIRSQSASNSKTAAASSSIYGSKPSYLRGGNDDDDDEDDYENEEEVFKYAWSKKGAGSIQTSKMSQQQDEYDYYKDDEDEEDQEDQEEDEDEDDYKIDYNNYNLNKLSNEELQKHKDRMEVLFKKNNLKPGDKGFQYNIEQDFNPDESNEWDEDI</sequence>
<feature type="compositionally biased region" description="Acidic residues" evidence="11">
    <location>
        <begin position="338"/>
        <end position="364"/>
    </location>
</feature>
<dbReference type="Proteomes" id="UP000009168">
    <property type="component" value="Unassembled WGS sequence"/>
</dbReference>
<dbReference type="EMBL" id="GG662724">
    <property type="protein sequence ID" value="EAR93493.1"/>
    <property type="molecule type" value="Genomic_DNA"/>
</dbReference>
<evidence type="ECO:0000256" key="8">
    <source>
        <dbReference type="ARBA" id="ARBA00023069"/>
    </source>
</evidence>
<dbReference type="GO" id="GO:0097712">
    <property type="term" value="P:vesicle targeting, trans-Golgi to periciliary membrane compartment"/>
    <property type="evidence" value="ECO:0007669"/>
    <property type="project" value="TreeGrafter"/>
</dbReference>
<evidence type="ECO:0000256" key="11">
    <source>
        <dbReference type="SAM" id="MobiDB-lite"/>
    </source>
</evidence>
<dbReference type="OrthoDB" id="300720at2759"/>
<comment type="subcellular location">
    <subcellularLocation>
        <location evidence="2">Cytoplasm</location>
        <location evidence="2">Cytoskeleton</location>
        <location evidence="2">Cilium basal body</location>
    </subcellularLocation>
    <subcellularLocation>
        <location evidence="1">Cytoplasm</location>
        <location evidence="1">Cytoskeleton</location>
        <location evidence="1">Microtubule organizing center</location>
        <location evidence="1">Centrosome</location>
        <location evidence="1">Centriole</location>
    </subcellularLocation>
    <subcellularLocation>
        <location evidence="3">Cytoplasm</location>
        <location evidence="3">Cytoskeleton</location>
        <location evidence="3">Spindle</location>
    </subcellularLocation>
</comment>
<feature type="compositionally biased region" description="Polar residues" evidence="11">
    <location>
        <begin position="204"/>
        <end position="218"/>
    </location>
</feature>
<evidence type="ECO:0000256" key="7">
    <source>
        <dbReference type="ARBA" id="ARBA00022794"/>
    </source>
</evidence>
<feature type="compositionally biased region" description="Acidic residues" evidence="11">
    <location>
        <begin position="412"/>
        <end position="424"/>
    </location>
</feature>
<name>Q23AJ9_TETTS</name>
<dbReference type="HOGENOM" id="CLU_648121_0_0_1"/>
<keyword evidence="8" id="KW-0969">Cilium</keyword>
<dbReference type="PANTHER" id="PTHR31539:SF1">
    <property type="entry name" value="CENTROSOMAL PROTEIN OF 19 KDA"/>
    <property type="match status" value="1"/>
</dbReference>
<evidence type="ECO:0000256" key="3">
    <source>
        <dbReference type="ARBA" id="ARBA00004186"/>
    </source>
</evidence>
<evidence type="ECO:0000313" key="13">
    <source>
        <dbReference type="Proteomes" id="UP000009168"/>
    </source>
</evidence>
<accession>Q23AJ9</accession>
<dbReference type="InterPro" id="IPR029412">
    <property type="entry name" value="CEP19"/>
</dbReference>
<dbReference type="GO" id="GO:0036064">
    <property type="term" value="C:ciliary basal body"/>
    <property type="evidence" value="ECO:0007669"/>
    <property type="project" value="TreeGrafter"/>
</dbReference>
<keyword evidence="10" id="KW-0966">Cell projection</keyword>
<evidence type="ECO:0000256" key="2">
    <source>
        <dbReference type="ARBA" id="ARBA00004120"/>
    </source>
</evidence>
<keyword evidence="7" id="KW-0970">Cilium biogenesis/degradation</keyword>
<keyword evidence="6" id="KW-0963">Cytoplasm</keyword>
<feature type="compositionally biased region" description="Polar residues" evidence="11">
    <location>
        <begin position="1"/>
        <end position="24"/>
    </location>
</feature>
<organism evidence="12 13">
    <name type="scientific">Tetrahymena thermophila (strain SB210)</name>
    <dbReference type="NCBI Taxonomy" id="312017"/>
    <lineage>
        <taxon>Eukaryota</taxon>
        <taxon>Sar</taxon>
        <taxon>Alveolata</taxon>
        <taxon>Ciliophora</taxon>
        <taxon>Intramacronucleata</taxon>
        <taxon>Oligohymenophorea</taxon>
        <taxon>Hymenostomatida</taxon>
        <taxon>Tetrahymenina</taxon>
        <taxon>Tetrahymenidae</taxon>
        <taxon>Tetrahymena</taxon>
    </lineage>
</organism>
<evidence type="ECO:0000256" key="4">
    <source>
        <dbReference type="ARBA" id="ARBA00009371"/>
    </source>
</evidence>
<dbReference type="GO" id="GO:0000922">
    <property type="term" value="C:spindle pole"/>
    <property type="evidence" value="ECO:0007669"/>
    <property type="project" value="TreeGrafter"/>
</dbReference>
<comment type="similarity">
    <text evidence="4">Belongs to the CEP19 family.</text>
</comment>
<dbReference type="AlphaFoldDB" id="Q23AJ9"/>
<feature type="compositionally biased region" description="Polar residues" evidence="11">
    <location>
        <begin position="54"/>
        <end position="64"/>
    </location>
</feature>
<dbReference type="GO" id="GO:0005814">
    <property type="term" value="C:centriole"/>
    <property type="evidence" value="ECO:0007669"/>
    <property type="project" value="UniProtKB-SubCell"/>
</dbReference>
<keyword evidence="9" id="KW-0206">Cytoskeleton</keyword>
<evidence type="ECO:0000256" key="10">
    <source>
        <dbReference type="ARBA" id="ARBA00023273"/>
    </source>
</evidence>
<feature type="compositionally biased region" description="Low complexity" evidence="11">
    <location>
        <begin position="79"/>
        <end position="116"/>
    </location>
</feature>
<evidence type="ECO:0000256" key="6">
    <source>
        <dbReference type="ARBA" id="ARBA00022490"/>
    </source>
</evidence>
<dbReference type="GeneID" id="7845632"/>
<feature type="compositionally biased region" description="Acidic residues" evidence="11">
    <location>
        <begin position="301"/>
        <end position="312"/>
    </location>
</feature>
<dbReference type="OMA" id="NEWDEDI"/>
<dbReference type="KEGG" id="tet:TTHERM_00424610"/>
<evidence type="ECO:0000256" key="1">
    <source>
        <dbReference type="ARBA" id="ARBA00004114"/>
    </source>
</evidence>
<feature type="region of interest" description="Disordered" evidence="11">
    <location>
        <begin position="200"/>
        <end position="312"/>
    </location>
</feature>
<dbReference type="Pfam" id="PF14933">
    <property type="entry name" value="CEP19"/>
    <property type="match status" value="2"/>
</dbReference>
<feature type="compositionally biased region" description="Basic and acidic residues" evidence="11">
    <location>
        <begin position="222"/>
        <end position="231"/>
    </location>
</feature>